<keyword evidence="3" id="KW-0272">Extracellular matrix</keyword>
<dbReference type="Pfam" id="PF13768">
    <property type="entry name" value="VWA_3"/>
    <property type="match status" value="1"/>
</dbReference>
<dbReference type="FunFam" id="3.40.50.410:FF:000016">
    <property type="entry name" value="Collagen type VI alpha 3 chain"/>
    <property type="match status" value="1"/>
</dbReference>
<dbReference type="InterPro" id="IPR008160">
    <property type="entry name" value="Collagen"/>
</dbReference>
<evidence type="ECO:0000256" key="9">
    <source>
        <dbReference type="ARBA" id="ARBA00023180"/>
    </source>
</evidence>
<evidence type="ECO:0000259" key="14">
    <source>
        <dbReference type="PROSITE" id="PS50279"/>
    </source>
</evidence>
<feature type="compositionally biased region" description="Low complexity" evidence="11">
    <location>
        <begin position="1981"/>
        <end position="1997"/>
    </location>
</feature>
<keyword evidence="7" id="KW-0176">Collagen</keyword>
<accession>A0A8C3AJF6</accession>
<dbReference type="Pfam" id="PF01391">
    <property type="entry name" value="Collagen"/>
    <property type="match status" value="1"/>
</dbReference>
<evidence type="ECO:0000256" key="6">
    <source>
        <dbReference type="ARBA" id="ARBA00022889"/>
    </source>
</evidence>
<dbReference type="GeneTree" id="ENSGT00940000155619"/>
<gene>
    <name evidence="15" type="primary">col6a4a</name>
</gene>
<dbReference type="GO" id="GO:0005581">
    <property type="term" value="C:collagen trimer"/>
    <property type="evidence" value="ECO:0007669"/>
    <property type="project" value="UniProtKB-KW"/>
</dbReference>
<feature type="domain" description="VWFA" evidence="13">
    <location>
        <begin position="432"/>
        <end position="624"/>
    </location>
</feature>
<evidence type="ECO:0000259" key="13">
    <source>
        <dbReference type="PROSITE" id="PS50234"/>
    </source>
</evidence>
<evidence type="ECO:0000256" key="12">
    <source>
        <dbReference type="SAM" id="SignalP"/>
    </source>
</evidence>
<dbReference type="SUPFAM" id="SSF57362">
    <property type="entry name" value="BPTI-like"/>
    <property type="match status" value="1"/>
</dbReference>
<dbReference type="PRINTS" id="PR00759">
    <property type="entry name" value="BASICPTASE"/>
</dbReference>
<evidence type="ECO:0000256" key="3">
    <source>
        <dbReference type="ARBA" id="ARBA00022530"/>
    </source>
</evidence>
<dbReference type="PROSITE" id="PS00280">
    <property type="entry name" value="BPTI_KUNITZ_1"/>
    <property type="match status" value="1"/>
</dbReference>
<keyword evidence="9" id="KW-0325">Glycoprotein</keyword>
<dbReference type="PROSITE" id="PS50234">
    <property type="entry name" value="VWFA"/>
    <property type="match status" value="10"/>
</dbReference>
<reference evidence="15" key="1">
    <citation type="submission" date="2025-08" db="UniProtKB">
        <authorList>
            <consortium name="Ensembl"/>
        </authorList>
    </citation>
    <scope>IDENTIFICATION</scope>
</reference>
<evidence type="ECO:0000313" key="16">
    <source>
        <dbReference type="Proteomes" id="UP000694565"/>
    </source>
</evidence>
<reference evidence="15" key="2">
    <citation type="submission" date="2025-09" db="UniProtKB">
        <authorList>
            <consortium name="Ensembl"/>
        </authorList>
    </citation>
    <scope>IDENTIFICATION</scope>
</reference>
<protein>
    <submittedName>
        <fullName evidence="15">Collagen type VI alpha 6 chain</fullName>
    </submittedName>
</protein>
<evidence type="ECO:0000313" key="15">
    <source>
        <dbReference type="Ensembl" id="ENSCLMP00005042549.1"/>
    </source>
</evidence>
<dbReference type="GO" id="GO:0004867">
    <property type="term" value="F:serine-type endopeptidase inhibitor activity"/>
    <property type="evidence" value="ECO:0007669"/>
    <property type="project" value="InterPro"/>
</dbReference>
<evidence type="ECO:0000256" key="4">
    <source>
        <dbReference type="ARBA" id="ARBA00022729"/>
    </source>
</evidence>
<dbReference type="FunFam" id="4.10.410.10:FF:000020">
    <property type="entry name" value="Collagen, type VI, alpha 3"/>
    <property type="match status" value="1"/>
</dbReference>
<dbReference type="FunFam" id="3.40.50.410:FF:000021">
    <property type="entry name" value="Collagen, type VI, alpha 3"/>
    <property type="match status" value="1"/>
</dbReference>
<dbReference type="FunFam" id="3.40.50.410:FF:000004">
    <property type="entry name" value="collagen alpha-6(VI) chain"/>
    <property type="match status" value="4"/>
</dbReference>
<organism evidence="15 16">
    <name type="scientific">Cyclopterus lumpus</name>
    <name type="common">Lumpsucker</name>
    <dbReference type="NCBI Taxonomy" id="8103"/>
    <lineage>
        <taxon>Eukaryota</taxon>
        <taxon>Metazoa</taxon>
        <taxon>Chordata</taxon>
        <taxon>Craniata</taxon>
        <taxon>Vertebrata</taxon>
        <taxon>Euteleostomi</taxon>
        <taxon>Actinopterygii</taxon>
        <taxon>Neopterygii</taxon>
        <taxon>Teleostei</taxon>
        <taxon>Neoteleostei</taxon>
        <taxon>Acanthomorphata</taxon>
        <taxon>Eupercaria</taxon>
        <taxon>Perciformes</taxon>
        <taxon>Cottioidei</taxon>
        <taxon>Cottales</taxon>
        <taxon>Cyclopteridae</taxon>
        <taxon>Cyclopterus</taxon>
    </lineage>
</organism>
<keyword evidence="10" id="KW-0175">Coiled coil</keyword>
<comment type="subcellular location">
    <subcellularLocation>
        <location evidence="1">Secreted</location>
        <location evidence="1">Extracellular space</location>
        <location evidence="1">Extracellular matrix</location>
    </subcellularLocation>
</comment>
<feature type="coiled-coil region" evidence="10">
    <location>
        <begin position="209"/>
        <end position="236"/>
    </location>
</feature>
<dbReference type="CDD" id="cd22631">
    <property type="entry name" value="Kunitz_collagen_alpha6_VI-like"/>
    <property type="match status" value="1"/>
</dbReference>
<keyword evidence="4 12" id="KW-0732">Signal</keyword>
<dbReference type="PANTHER" id="PTHR24020:SF86">
    <property type="entry name" value="COLLAGEN, TYPE VI, ALPHA 4"/>
    <property type="match status" value="1"/>
</dbReference>
<feature type="compositionally biased region" description="Gly residues" evidence="11">
    <location>
        <begin position="1962"/>
        <end position="1971"/>
    </location>
</feature>
<evidence type="ECO:0000256" key="11">
    <source>
        <dbReference type="SAM" id="MobiDB-lite"/>
    </source>
</evidence>
<feature type="domain" description="VWFA" evidence="13">
    <location>
        <begin position="1202"/>
        <end position="1376"/>
    </location>
</feature>
<feature type="domain" description="VWFA" evidence="13">
    <location>
        <begin position="622"/>
        <end position="796"/>
    </location>
</feature>
<dbReference type="SMART" id="SM00131">
    <property type="entry name" value="KU"/>
    <property type="match status" value="1"/>
</dbReference>
<sequence length="2712" mass="294029">MEGRRGLLLSLIMAVCFYCNTAEKTVCTQEAVADIVFMVDGSWSIGTENFQQIRQFLSTLVNSFDVGPEQVRIGLVQYSTTPRSEFLLNTYQSKKDILQYISSLPYMGGGTQTGLGLDFMLNEHFVEKAGSRGGQNVPQIAVVITDGKSQDNVESHAQDLKRKGIVLYAIGIKDADEDQLTEIANEPHSQHVYSVSDFAALQGISQSIVQTLCTTVEEVKRQLLQLSQECAKATVADIVFLVDGSSSIGISNFQEIRQFLRSIVNGLDIGPDKVRIGLAQYSDETTTEFLLKDHMDKNSLLAAVEALSYQTGGTETGEAITYLQNNYFTEDAGSRASQRVPQIAVVITDGDSTDDVNAPAKSLRQHGVIVFGIGVGEANRKELESIANRPPDRFLSSIANYQALKMLKDRLLHTVCISVEDQRQALAERFADIFFLVDSGMSPTDFQQVRTLLTRLVNQLNIGASAYRLGLAQYGPDIRVEFLLNALQTKEDTQTAVKRFRQRRLQPNEPRKLGSALEFASTNLFTTEAGSRADQGYRQFLVVISGKESDDPVYRESRLIKSSGVTVVGMSVGASMQEMRLVATAPYIYESITNVPALRAIFEREELETILTGDCKAAKLADIVFIVDESGSIGTPNFQLVRTFLHSVVSGLEVSPSRVRVGIVTYNEKSTAQVYLNTFNDKKELLKFIKILPYRGGGTNTGEALKYALKEVFIPQRGSRRAKGVQQVAVVITDGESQDNVSTAAANLRRDGITVYAVGVKDANDAQLVEMASYPSHKHKFIVDSFAKLKSLEQSLQKILCHNILRQAVSISTRRTGIKEGCVQTDEADIFFLIDHSGSIYPKDFKDMKMFITEFLHTFRIGPQHVRMGVVKYADSADLEFDLTEYANAKTLEKAVEGIRQIGGGTETGRALEFMGPHFDRAMVTRGHKVPEYLVVITDGKSSDEVKAPAEKLRAQGVIVYAIGVKNADAVELGEIAGDPKRTFFVNNFDALRPIKDDIITDICSQDACKDTPGDLLFLIDSSGSIFPQDYEKMKEFMKSVIGKSVIGQNKLHVGVMQFSTVQQLAFPLNLYYSKEDMSKAIDDMQQVGGGTLTGGAITDVSQYFDTTKGGRPDMRQRLIVITDGEAQDQVKGPAEALRAKGVLVYAIGVVDANTTQLLEISGSPDRTYAERNFDALKDLESQVAMELCDPERECKKTERADIIFLVDGSTSITLSKFRSMQKFMASMVNQTTVGKDLTRFGVILYSNNPKSVFTLKTYNSKREVLKAISALKSPYGDTYTGKALAYSLEFFNDAHGGRAGLQVPQILVVITDGDATDRNSLVPPSVALQDKGISVFSIGVEGANRTQLEIMSGHDTSRVFYVDNFDALETLYKNITHVLCNSTKPVCEKQQADLVFLIDQSGSISPNDYTTMKQFTTGLVNSFKVSETFVRVGLAQFSNTFQKEFYLNKFYSEQAVTKHILDMEQLGGGTNIGVALDSIRKYFEASQGSRRSEGVSQNLVLITDGESQDDVEDAADRLRALGIEVFAIGIGNVHDLELLQITGTPERLFTVQSFGSLEKIKQKVVDTICKSKPIKDPSACSIDIVMGFDISRENRAPGEMLVSGHAKLEAFLPEIARYVSSVQGLCCVGPEPVKTNIAYKVVAQDGRSIYDFNFEGYSKDVVNKVMTLNLAEPTYFNTDLLKALRKKFSAQSQAGVKVLVIFSDGLDEDVMKLEQESELLRQSGVSALLIVALEGARDPAQLQMVEFGRGFGYKLPLSIGMTSIGSTVLQQIDSVSDRECCNVMCKCSGHEGARGSRGPPGSKGLSGQNGFPGFPGDEGLAGERGRPGPAGPQGVQGCSGLRGPKGYRGLRGNRGEQGEFGLDGVDGEQGRTGKDGGRGSRGDPGNPGIPGIRGEAGLRGQRGLRGDPGEPGADNTRPGAKGDPGNPGLPGTPGQDGRPGDSGAVGNPGPDGRRGALGEKGAPGGPGVLGLQGSLGASGPQGTRGVRGQPGPRGVPGLPGPQGGPGSSGAPGSGGRRGANGQKGQPGDPGDKGVPGSKGPRGMAGQDGKDGHGPAGPKGVRGDPGFPGYPGLLGEDGLQGPNGQPGRKGNRGRGGNSGRPGESGVSGEPGYRGHKGPRGLPGGKGMTECQLITSIRDNCACSLGPSECPAFPTELVLGLDMSEDVTPAAFERQRSVLLSLLENITVSESNCPTGARVAVVGYSAYTKYLIRFQDYHRKTQLMESVKNIALERTSNRRQLGAAMRFVGQNVFKRVRAGMMMRKVAVFLSNGPSPDVNDIVTAVMEYRALGIVPAVISLRNAPAVGRAMEVDDSGSSIFSVLGKDMSADLEKVKECAVCYDPCRRSPQCAFIQEPLQPQEVDMDLVMVVDGSREMQADEYAGVQQLLGSVVEQLVVSPQPRRAGNQARVAVVQQGGAQDTTLGFGFGTYQTSALMRKHLIRNMTQQGGSSVLGRTLEFTLKEVLLKAGQPRRRRVLLTVVGTQTAHEDRAKLRYISQKAKCEGAVLFVVTVGDRYDRSQVEELASLPVQQHLIHIGSLKTDEQGYAQRFFRVFLSALNKGMNTYPPPAFKRTCDQLTEQSGGQTFINGQGTAVVDEEEFREEEEERFQEQTGGQTETGQLDIVHSLTGGDEQRFISHSNDLNLLPSPELASFVSKDRCLLGQDQGSCQNYTMMWFFDSQQKECARFWFGGCGGNENRFKTQDECKNLCVTKSR</sequence>
<dbReference type="Pfam" id="PF00014">
    <property type="entry name" value="Kunitz_BPTI"/>
    <property type="match status" value="1"/>
</dbReference>
<name>A0A8C3AJF6_CYCLU</name>
<dbReference type="FunFam" id="3.40.50.410:FF:000118">
    <property type="entry name" value="Collagen type VI alpha 6 chain"/>
    <property type="match status" value="1"/>
</dbReference>
<dbReference type="PRINTS" id="PR00453">
    <property type="entry name" value="VWFADOMAIN"/>
</dbReference>
<dbReference type="Ensembl" id="ENSCLMT00005044075.1">
    <property type="protein sequence ID" value="ENSCLMP00005042549.1"/>
    <property type="gene ID" value="ENSCLMG00005019806.1"/>
</dbReference>
<dbReference type="CDD" id="cd01450">
    <property type="entry name" value="vWFA_subfamily_ECM"/>
    <property type="match status" value="4"/>
</dbReference>
<feature type="domain" description="VWFA" evidence="13">
    <location>
        <begin position="237"/>
        <end position="415"/>
    </location>
</feature>
<dbReference type="Pfam" id="PF00092">
    <property type="entry name" value="VWA"/>
    <property type="match status" value="10"/>
</dbReference>
<feature type="domain" description="VWFA" evidence="13">
    <location>
        <begin position="1394"/>
        <end position="1565"/>
    </location>
</feature>
<dbReference type="Gene3D" id="4.10.410.10">
    <property type="entry name" value="Pancreatic trypsin inhibitor Kunitz domain"/>
    <property type="match status" value="1"/>
</dbReference>
<dbReference type="PROSITE" id="PS50279">
    <property type="entry name" value="BPTI_KUNITZ_2"/>
    <property type="match status" value="1"/>
</dbReference>
<dbReference type="InterPro" id="IPR002035">
    <property type="entry name" value="VWF_A"/>
</dbReference>
<proteinExistence type="predicted"/>
<keyword evidence="16" id="KW-1185">Reference proteome</keyword>
<keyword evidence="8" id="KW-1015">Disulfide bond</keyword>
<dbReference type="GO" id="GO:0007155">
    <property type="term" value="P:cell adhesion"/>
    <property type="evidence" value="ECO:0007669"/>
    <property type="project" value="UniProtKB-KW"/>
</dbReference>
<feature type="domain" description="VWFA" evidence="13">
    <location>
        <begin position="2155"/>
        <end position="2336"/>
    </location>
</feature>
<dbReference type="RefSeq" id="XP_034408993.1">
    <property type="nucleotide sequence ID" value="XM_034553102.1"/>
</dbReference>
<evidence type="ECO:0000256" key="8">
    <source>
        <dbReference type="ARBA" id="ARBA00023157"/>
    </source>
</evidence>
<evidence type="ECO:0000256" key="10">
    <source>
        <dbReference type="SAM" id="Coils"/>
    </source>
</evidence>
<dbReference type="Proteomes" id="UP000694565">
    <property type="component" value="Unplaced"/>
</dbReference>
<feature type="compositionally biased region" description="Gly residues" evidence="11">
    <location>
        <begin position="2001"/>
        <end position="2019"/>
    </location>
</feature>
<dbReference type="InterPro" id="IPR020901">
    <property type="entry name" value="Prtase_inh_Kunz-CS"/>
</dbReference>
<feature type="domain" description="BPTI/Kunitz inhibitor" evidence="14">
    <location>
        <begin position="2657"/>
        <end position="2707"/>
    </location>
</feature>
<evidence type="ECO:0000256" key="1">
    <source>
        <dbReference type="ARBA" id="ARBA00004498"/>
    </source>
</evidence>
<evidence type="ECO:0000256" key="5">
    <source>
        <dbReference type="ARBA" id="ARBA00022737"/>
    </source>
</evidence>
<dbReference type="InterPro" id="IPR036880">
    <property type="entry name" value="Kunitz_BPTI_sf"/>
</dbReference>
<dbReference type="InterPro" id="IPR002223">
    <property type="entry name" value="Kunitz_BPTI"/>
</dbReference>
<keyword evidence="6" id="KW-0130">Cell adhesion</keyword>
<dbReference type="GeneID" id="117745067"/>
<feature type="signal peptide" evidence="12">
    <location>
        <begin position="1"/>
        <end position="22"/>
    </location>
</feature>
<evidence type="ECO:0000256" key="2">
    <source>
        <dbReference type="ARBA" id="ARBA00022525"/>
    </source>
</evidence>
<feature type="domain" description="VWFA" evidence="13">
    <location>
        <begin position="1015"/>
        <end position="1184"/>
    </location>
</feature>
<feature type="region of interest" description="Disordered" evidence="11">
    <location>
        <begin position="1791"/>
        <end position="2125"/>
    </location>
</feature>
<dbReference type="SUPFAM" id="SSF53300">
    <property type="entry name" value="vWA-like"/>
    <property type="match status" value="11"/>
</dbReference>
<dbReference type="Gene3D" id="3.40.50.410">
    <property type="entry name" value="von Willebrand factor, type A domain"/>
    <property type="match status" value="10"/>
</dbReference>
<evidence type="ECO:0000256" key="7">
    <source>
        <dbReference type="ARBA" id="ARBA00023119"/>
    </source>
</evidence>
<dbReference type="SMART" id="SM00327">
    <property type="entry name" value="VWA"/>
    <property type="match status" value="11"/>
</dbReference>
<dbReference type="InterPro" id="IPR036465">
    <property type="entry name" value="vWFA_dom_sf"/>
</dbReference>
<keyword evidence="2" id="KW-0964">Secreted</keyword>
<keyword evidence="5" id="KW-0677">Repeat</keyword>
<feature type="compositionally biased region" description="Basic and acidic residues" evidence="11">
    <location>
        <begin position="1869"/>
        <end position="1882"/>
    </location>
</feature>
<dbReference type="PANTHER" id="PTHR24020">
    <property type="entry name" value="COLLAGEN ALPHA"/>
    <property type="match status" value="1"/>
</dbReference>
<feature type="domain" description="VWFA" evidence="13">
    <location>
        <begin position="34"/>
        <end position="208"/>
    </location>
</feature>
<feature type="chain" id="PRO_5034035673" evidence="12">
    <location>
        <begin position="23"/>
        <end position="2712"/>
    </location>
</feature>
<dbReference type="InterPro" id="IPR050525">
    <property type="entry name" value="ECM_Assembly_Org"/>
</dbReference>
<dbReference type="OrthoDB" id="6132182at2759"/>
<feature type="domain" description="VWFA" evidence="13">
    <location>
        <begin position="829"/>
        <end position="999"/>
    </location>
</feature>
<feature type="domain" description="VWFA" evidence="13">
    <location>
        <begin position="2363"/>
        <end position="2556"/>
    </location>
</feature>
<dbReference type="FunFam" id="3.40.50.410:FF:000001">
    <property type="entry name" value="Collagen, type XII, alpha 1"/>
    <property type="match status" value="2"/>
</dbReference>